<gene>
    <name evidence="10" type="ORF">C7389_11938</name>
</gene>
<dbReference type="Proteomes" id="UP000295129">
    <property type="component" value="Unassembled WGS sequence"/>
</dbReference>
<dbReference type="InterPro" id="IPR011460">
    <property type="entry name" value="Lcl_C"/>
</dbReference>
<reference evidence="10 11" key="1">
    <citation type="submission" date="2019-03" db="EMBL/GenBank/DDBJ databases">
        <title>Genomic Encyclopedia of Type Strains, Phase IV (KMG-IV): sequencing the most valuable type-strain genomes for metagenomic binning, comparative biology and taxonomic classification.</title>
        <authorList>
            <person name="Goeker M."/>
        </authorList>
    </citation>
    <scope>NUCLEOTIDE SEQUENCE [LARGE SCALE GENOMIC DNA]</scope>
    <source>
        <strain evidence="10 11">DSM 12121</strain>
    </source>
</reference>
<dbReference type="PROSITE" id="PS51007">
    <property type="entry name" value="CYTC"/>
    <property type="match status" value="2"/>
</dbReference>
<keyword evidence="4" id="KW-0732">Signal</keyword>
<dbReference type="GO" id="GO:0030313">
    <property type="term" value="C:cell envelope"/>
    <property type="evidence" value="ECO:0007669"/>
    <property type="project" value="UniProtKB-SubCell"/>
</dbReference>
<comment type="caution">
    <text evidence="10">The sequence shown here is derived from an EMBL/GenBank/DDBJ whole genome shotgun (WGS) entry which is preliminary data.</text>
</comment>
<feature type="domain" description="Cytochrome c" evidence="9">
    <location>
        <begin position="575"/>
        <end position="713"/>
    </location>
</feature>
<dbReference type="OrthoDB" id="9805202at2"/>
<evidence type="ECO:0000256" key="4">
    <source>
        <dbReference type="ARBA" id="ARBA00022729"/>
    </source>
</evidence>
<comment type="subcellular location">
    <subcellularLocation>
        <location evidence="1">Cell envelope</location>
    </subcellularLocation>
</comment>
<dbReference type="SUPFAM" id="SSF46626">
    <property type="entry name" value="Cytochrome c"/>
    <property type="match status" value="2"/>
</dbReference>
<dbReference type="GO" id="GO:0020037">
    <property type="term" value="F:heme binding"/>
    <property type="evidence" value="ECO:0007669"/>
    <property type="project" value="InterPro"/>
</dbReference>
<evidence type="ECO:0000313" key="11">
    <source>
        <dbReference type="Proteomes" id="UP000295129"/>
    </source>
</evidence>
<keyword evidence="5" id="KW-0560">Oxidoreductase</keyword>
<protein>
    <submittedName>
        <fullName evidence="10">Cytochrome c peroxidase</fullName>
    </submittedName>
</protein>
<dbReference type="GO" id="GO:0046872">
    <property type="term" value="F:metal ion binding"/>
    <property type="evidence" value="ECO:0007669"/>
    <property type="project" value="UniProtKB-KW"/>
</dbReference>
<dbReference type="AlphaFoldDB" id="A0A4R6DTC8"/>
<accession>A0A4R6DTC8</accession>
<dbReference type="PROSITE" id="PS51257">
    <property type="entry name" value="PROKAR_LIPOPROTEIN"/>
    <property type="match status" value="1"/>
</dbReference>
<evidence type="ECO:0000256" key="6">
    <source>
        <dbReference type="ARBA" id="ARBA00023004"/>
    </source>
</evidence>
<proteinExistence type="predicted"/>
<dbReference type="EMBL" id="SNVV01000019">
    <property type="protein sequence ID" value="TDN47528.1"/>
    <property type="molecule type" value="Genomic_DNA"/>
</dbReference>
<evidence type="ECO:0000256" key="5">
    <source>
        <dbReference type="ARBA" id="ARBA00023002"/>
    </source>
</evidence>
<dbReference type="GO" id="GO:0009055">
    <property type="term" value="F:electron transfer activity"/>
    <property type="evidence" value="ECO:0007669"/>
    <property type="project" value="InterPro"/>
</dbReference>
<evidence type="ECO:0000256" key="3">
    <source>
        <dbReference type="ARBA" id="ARBA00022723"/>
    </source>
</evidence>
<dbReference type="RefSeq" id="WP_133594103.1">
    <property type="nucleotide sequence ID" value="NZ_SNVV01000019.1"/>
</dbReference>
<organism evidence="10 11">
    <name type="scientific">Azoarcus indigens</name>
    <dbReference type="NCBI Taxonomy" id="29545"/>
    <lineage>
        <taxon>Bacteria</taxon>
        <taxon>Pseudomonadati</taxon>
        <taxon>Pseudomonadota</taxon>
        <taxon>Betaproteobacteria</taxon>
        <taxon>Rhodocyclales</taxon>
        <taxon>Zoogloeaceae</taxon>
        <taxon>Azoarcus</taxon>
    </lineage>
</organism>
<evidence type="ECO:0000313" key="10">
    <source>
        <dbReference type="EMBL" id="TDN47528.1"/>
    </source>
</evidence>
<keyword evidence="2 7" id="KW-0349">Heme</keyword>
<evidence type="ECO:0000259" key="9">
    <source>
        <dbReference type="PROSITE" id="PS51007"/>
    </source>
</evidence>
<dbReference type="InterPro" id="IPR004852">
    <property type="entry name" value="Di-haem_cyt_c_peroxidsae"/>
</dbReference>
<dbReference type="InterPro" id="IPR009056">
    <property type="entry name" value="Cyt_c-like_dom"/>
</dbReference>
<dbReference type="Pfam" id="PF07603">
    <property type="entry name" value="Lcl_C"/>
    <property type="match status" value="1"/>
</dbReference>
<sequence length="734" mass="79466">MNRWLRPLAPLLFLLAACQGDGPSRPAATAAPTTAEDSVARFATGPACTLDRSTGLSWERDAADATRLPQTDDARDCPSGACSVAAHLRRAQQQRLCGHDDWRVPNERELRTLLQPELASGGKAAIDHEAFPYARPGPYWSSRSWRAEGIVAVWFDGEHASLPTAALSRRDTAFVRLVRGTPLKDAPAIASRLGPPYIRLDAAGRPISEDATAWECVDDARLPDLLRHSTLWLAPSTAAASPNHPHGHAAVQTLIDTARRQQRCNTAAWRLPTAAELARLQQIATAAAEAAGAKAPATPEVRQFPSAFPHFAADQAYWIAGNNGEVLQQGQPRPAEAGERARVLLIATTDRPPMPVRPTPDETLPTQAELDALRERYLRYRPGQAQQPDWPAPTVDASVADGFSDLGLLPPPPFPADNSYSEAKVALGQALFFDKRLSHGGSLACAGCHDPATGWTDRRPLSPGDAGQLGERNAMTILNTAYATSLFWDGRAATLEEQARGPIANPFEMHQPLDRAAAAIAAAPEYPPLFAAAFGDARIDIQRIAQALATFERTIVSRESAFDRFLKGERHALSDDALWGLHLFRTKARCINCHNGPLFSDNRFHSNGLHYYGRELEDLGRYTVTGRAADIGRFRTPSLRDVMHTGNYMHNGAFPLTENQGVIAMYDAGMVQTPPVGLAKYDPDYPRTSAEIRPLGLSAAEKKALFAFLQSISAPPRQGPASAAEIGQGGEAAR</sequence>
<dbReference type="Gene3D" id="1.10.760.10">
    <property type="entry name" value="Cytochrome c-like domain"/>
    <property type="match status" value="2"/>
</dbReference>
<evidence type="ECO:0000256" key="2">
    <source>
        <dbReference type="ARBA" id="ARBA00022617"/>
    </source>
</evidence>
<keyword evidence="11" id="KW-1185">Reference proteome</keyword>
<dbReference type="InterPro" id="IPR036909">
    <property type="entry name" value="Cyt_c-like_dom_sf"/>
</dbReference>
<name>A0A4R6DTC8_9RHOO</name>
<evidence type="ECO:0000256" key="7">
    <source>
        <dbReference type="PROSITE-ProRule" id="PRU00433"/>
    </source>
</evidence>
<dbReference type="PANTHER" id="PTHR30600:SF10">
    <property type="entry name" value="BLL6722 PROTEIN"/>
    <property type="match status" value="1"/>
</dbReference>
<keyword evidence="6 7" id="KW-0408">Iron</keyword>
<dbReference type="Pfam" id="PF03150">
    <property type="entry name" value="CCP_MauG"/>
    <property type="match status" value="1"/>
</dbReference>
<dbReference type="GO" id="GO:0004130">
    <property type="term" value="F:cytochrome-c peroxidase activity"/>
    <property type="evidence" value="ECO:0007669"/>
    <property type="project" value="TreeGrafter"/>
</dbReference>
<evidence type="ECO:0000256" key="8">
    <source>
        <dbReference type="SAM" id="MobiDB-lite"/>
    </source>
</evidence>
<feature type="domain" description="Cytochrome c" evidence="9">
    <location>
        <begin position="423"/>
        <end position="524"/>
    </location>
</feature>
<feature type="region of interest" description="Disordered" evidence="8">
    <location>
        <begin position="714"/>
        <end position="734"/>
    </location>
</feature>
<keyword evidence="3 7" id="KW-0479">Metal-binding</keyword>
<evidence type="ECO:0000256" key="1">
    <source>
        <dbReference type="ARBA" id="ARBA00004196"/>
    </source>
</evidence>
<keyword evidence="10" id="KW-0575">Peroxidase</keyword>
<dbReference type="PANTHER" id="PTHR30600">
    <property type="entry name" value="CYTOCHROME C PEROXIDASE-RELATED"/>
    <property type="match status" value="1"/>
</dbReference>
<dbReference type="InterPro" id="IPR051395">
    <property type="entry name" value="Cytochrome_c_Peroxidase/MauG"/>
</dbReference>